<reference evidence="1 2" key="1">
    <citation type="submission" date="2016-10" db="EMBL/GenBank/DDBJ databases">
        <authorList>
            <person name="Varghese N."/>
            <person name="Submissions S."/>
        </authorList>
    </citation>
    <scope>NUCLEOTIDE SEQUENCE [LARGE SCALE GENOMIC DNA]</scope>
    <source>
        <strain evidence="1 2">DSM 21822</strain>
    </source>
</reference>
<sequence>MHLVFATSIVPHAAPATGYEIANAAIIDALRRAGVRVTVLGYAWPGKEPSDPENTVVLGAVDVRTENASLPQKIEWLGKAMAAGLTFSSIKLRAATPDNVKAALRAIGPYDGYVINAVQLAGAFEGLFADKPSIFVAHNVEFRSAEENAESATGLLQKFLYRREARLLKGIEARLCANASFVWTLADEDRQALGVEGNLRSAALPLVTRLAPPPAPSRREIVCDAALVGTWTWQPNRIGLDWFLESVVPLLPGDFRIHIAGHLPAGLSSRHPGVSFVGRVPDATEFVRGAAVIPLISRAGTGVQLKSIETFELGLPAVATTRSLRGIDRIPENCVVADEAEEFAEALLRLAKHGAASDVDGRDFYRRQRDALDAQVRLGLVKIGAASRQAAA</sequence>
<proteinExistence type="predicted"/>
<dbReference type="Proteomes" id="UP000323300">
    <property type="component" value="Unassembled WGS sequence"/>
</dbReference>
<name>A0A1I4B4U0_9HYPH</name>
<dbReference type="SUPFAM" id="SSF53756">
    <property type="entry name" value="UDP-Glycosyltransferase/glycogen phosphorylase"/>
    <property type="match status" value="1"/>
</dbReference>
<keyword evidence="2" id="KW-1185">Reference proteome</keyword>
<dbReference type="GO" id="GO:0016740">
    <property type="term" value="F:transferase activity"/>
    <property type="evidence" value="ECO:0007669"/>
    <property type="project" value="UniProtKB-KW"/>
</dbReference>
<dbReference type="EMBL" id="FOSL01000009">
    <property type="protein sequence ID" value="SFK63922.1"/>
    <property type="molecule type" value="Genomic_DNA"/>
</dbReference>
<evidence type="ECO:0000313" key="1">
    <source>
        <dbReference type="EMBL" id="SFK63922.1"/>
    </source>
</evidence>
<accession>A0A1I4B4U0</accession>
<dbReference type="Pfam" id="PF13692">
    <property type="entry name" value="Glyco_trans_1_4"/>
    <property type="match status" value="1"/>
</dbReference>
<dbReference type="AlphaFoldDB" id="A0A1I4B4U0"/>
<evidence type="ECO:0000313" key="2">
    <source>
        <dbReference type="Proteomes" id="UP000323300"/>
    </source>
</evidence>
<protein>
    <submittedName>
        <fullName evidence="1">Glycosyl transferases group 1</fullName>
    </submittedName>
</protein>
<gene>
    <name evidence="1" type="ORF">SAMN04488498_109209</name>
</gene>
<keyword evidence="1" id="KW-0808">Transferase</keyword>
<dbReference type="RefSeq" id="WP_149761234.1">
    <property type="nucleotide sequence ID" value="NZ_BSPE01000078.1"/>
</dbReference>
<organism evidence="1 2">
    <name type="scientific">Neomesorhizobium albiziae</name>
    <dbReference type="NCBI Taxonomy" id="335020"/>
    <lineage>
        <taxon>Bacteria</taxon>
        <taxon>Pseudomonadati</taxon>
        <taxon>Pseudomonadota</taxon>
        <taxon>Alphaproteobacteria</taxon>
        <taxon>Hyphomicrobiales</taxon>
        <taxon>Phyllobacteriaceae</taxon>
        <taxon>Neomesorhizobium</taxon>
    </lineage>
</organism>
<dbReference type="Gene3D" id="3.40.50.2000">
    <property type="entry name" value="Glycogen Phosphorylase B"/>
    <property type="match status" value="1"/>
</dbReference>
<dbReference type="OrthoDB" id="8432722at2"/>